<evidence type="ECO:0000259" key="12">
    <source>
        <dbReference type="Pfam" id="PF22421"/>
    </source>
</evidence>
<dbReference type="GO" id="GO:0004831">
    <property type="term" value="F:tyrosine-tRNA ligase activity"/>
    <property type="evidence" value="ECO:0007669"/>
    <property type="project" value="UniProtKB-UniRule"/>
</dbReference>
<evidence type="ECO:0000256" key="9">
    <source>
        <dbReference type="NCBIfam" id="TIGR00234"/>
    </source>
</evidence>
<dbReference type="Pfam" id="PF22421">
    <property type="entry name" value="SYY_C-terminal"/>
    <property type="match status" value="1"/>
</dbReference>
<dbReference type="PANTHER" id="PTHR11766">
    <property type="entry name" value="TYROSYL-TRNA SYNTHETASE"/>
    <property type="match status" value="1"/>
</dbReference>
<keyword evidence="2 11" id="KW-0436">Ligase</keyword>
<dbReference type="CDD" id="cd00165">
    <property type="entry name" value="S4"/>
    <property type="match status" value="1"/>
</dbReference>
<dbReference type="SUPFAM" id="SSF52374">
    <property type="entry name" value="Nucleotidylyl transferase"/>
    <property type="match status" value="1"/>
</dbReference>
<dbReference type="InterPro" id="IPR002305">
    <property type="entry name" value="aa-tRNA-synth_Ic"/>
</dbReference>
<dbReference type="NCBIfam" id="TIGR00234">
    <property type="entry name" value="tyrS"/>
    <property type="match status" value="1"/>
</dbReference>
<evidence type="ECO:0000256" key="3">
    <source>
        <dbReference type="ARBA" id="ARBA00022741"/>
    </source>
</evidence>
<dbReference type="EC" id="6.1.1.1" evidence="1 9"/>
<dbReference type="InterPro" id="IPR036986">
    <property type="entry name" value="S4_RNA-bd_sf"/>
</dbReference>
<comment type="catalytic activity">
    <reaction evidence="8">
        <text>tRNA(Tyr) + L-tyrosine + ATP = L-tyrosyl-tRNA(Tyr) + AMP + diphosphate + H(+)</text>
        <dbReference type="Rhea" id="RHEA:10220"/>
        <dbReference type="Rhea" id="RHEA-COMP:9706"/>
        <dbReference type="Rhea" id="RHEA-COMP:9707"/>
        <dbReference type="ChEBI" id="CHEBI:15378"/>
        <dbReference type="ChEBI" id="CHEBI:30616"/>
        <dbReference type="ChEBI" id="CHEBI:33019"/>
        <dbReference type="ChEBI" id="CHEBI:58315"/>
        <dbReference type="ChEBI" id="CHEBI:78442"/>
        <dbReference type="ChEBI" id="CHEBI:78536"/>
        <dbReference type="ChEBI" id="CHEBI:456215"/>
        <dbReference type="EC" id="6.1.1.1"/>
    </reaction>
</comment>
<dbReference type="PANTHER" id="PTHR11766:SF1">
    <property type="entry name" value="TYROSINE--TRNA LIGASE"/>
    <property type="match status" value="1"/>
</dbReference>
<evidence type="ECO:0000313" key="13">
    <source>
        <dbReference type="EMBL" id="PIR07175.1"/>
    </source>
</evidence>
<evidence type="ECO:0000256" key="4">
    <source>
        <dbReference type="ARBA" id="ARBA00022840"/>
    </source>
</evidence>
<dbReference type="CDD" id="cd00805">
    <property type="entry name" value="TyrRS_core"/>
    <property type="match status" value="1"/>
</dbReference>
<dbReference type="InterPro" id="IPR054608">
    <property type="entry name" value="SYY-like_C"/>
</dbReference>
<dbReference type="Gene3D" id="1.10.240.10">
    <property type="entry name" value="Tyrosyl-Transfer RNA Synthetase"/>
    <property type="match status" value="1"/>
</dbReference>
<comment type="caution">
    <text evidence="13">The sequence shown here is derived from an EMBL/GenBank/DDBJ whole genome shotgun (WGS) entry which is preliminary data.</text>
</comment>
<gene>
    <name evidence="13" type="ORF">COV54_01780</name>
</gene>
<evidence type="ECO:0000256" key="2">
    <source>
        <dbReference type="ARBA" id="ARBA00022598"/>
    </source>
</evidence>
<evidence type="ECO:0000256" key="11">
    <source>
        <dbReference type="RuleBase" id="RU363036"/>
    </source>
</evidence>
<proteinExistence type="inferred from homology"/>
<evidence type="ECO:0000256" key="10">
    <source>
        <dbReference type="PROSITE-ProRule" id="PRU00182"/>
    </source>
</evidence>
<evidence type="ECO:0000256" key="6">
    <source>
        <dbReference type="ARBA" id="ARBA00022917"/>
    </source>
</evidence>
<keyword evidence="5 10" id="KW-0694">RNA-binding</keyword>
<accession>A0A2H0NG87</accession>
<dbReference type="AlphaFoldDB" id="A0A2H0NG87"/>
<dbReference type="PROSITE" id="PS00178">
    <property type="entry name" value="AA_TRNA_LIGASE_I"/>
    <property type="match status" value="1"/>
</dbReference>
<keyword evidence="6 11" id="KW-0648">Protein biosynthesis</keyword>
<keyword evidence="4 11" id="KW-0067">ATP-binding</keyword>
<dbReference type="Gene3D" id="3.40.50.620">
    <property type="entry name" value="HUPs"/>
    <property type="match status" value="1"/>
</dbReference>
<dbReference type="InterPro" id="IPR001412">
    <property type="entry name" value="aa-tRNA-synth_I_CS"/>
</dbReference>
<dbReference type="PRINTS" id="PR01040">
    <property type="entry name" value="TRNASYNTHTYR"/>
</dbReference>
<dbReference type="Proteomes" id="UP000228867">
    <property type="component" value="Unassembled WGS sequence"/>
</dbReference>
<dbReference type="InterPro" id="IPR002307">
    <property type="entry name" value="Tyr-tRNA-ligase"/>
</dbReference>
<comment type="similarity">
    <text evidence="11">Belongs to the class-I aminoacyl-tRNA synthetase family.</text>
</comment>
<evidence type="ECO:0000256" key="8">
    <source>
        <dbReference type="ARBA" id="ARBA00048248"/>
    </source>
</evidence>
<dbReference type="GO" id="GO:0003723">
    <property type="term" value="F:RNA binding"/>
    <property type="evidence" value="ECO:0007669"/>
    <property type="project" value="UniProtKB-KW"/>
</dbReference>
<evidence type="ECO:0000256" key="7">
    <source>
        <dbReference type="ARBA" id="ARBA00023146"/>
    </source>
</evidence>
<evidence type="ECO:0000256" key="5">
    <source>
        <dbReference type="ARBA" id="ARBA00022884"/>
    </source>
</evidence>
<evidence type="ECO:0000256" key="1">
    <source>
        <dbReference type="ARBA" id="ARBA00013160"/>
    </source>
</evidence>
<name>A0A2H0NG87_9BACT</name>
<dbReference type="SUPFAM" id="SSF55174">
    <property type="entry name" value="Alpha-L RNA-binding motif"/>
    <property type="match status" value="1"/>
</dbReference>
<feature type="domain" description="Tyrosine--tRNA ligase SYY-like C-terminal" evidence="12">
    <location>
        <begin position="337"/>
        <end position="405"/>
    </location>
</feature>
<organism evidence="13 14">
    <name type="scientific">Candidatus Jorgensenbacteria bacterium CG11_big_fil_rev_8_21_14_0_20_38_23</name>
    <dbReference type="NCBI Taxonomy" id="1974594"/>
    <lineage>
        <taxon>Bacteria</taxon>
        <taxon>Candidatus Joergenseniibacteriota</taxon>
    </lineage>
</organism>
<dbReference type="GO" id="GO:0005524">
    <property type="term" value="F:ATP binding"/>
    <property type="evidence" value="ECO:0007669"/>
    <property type="project" value="UniProtKB-KW"/>
</dbReference>
<dbReference type="InterPro" id="IPR024088">
    <property type="entry name" value="Tyr-tRNA-ligase_bac-type"/>
</dbReference>
<protein>
    <recommendedName>
        <fullName evidence="1 9">Tyrosine--tRNA ligase</fullName>
        <ecNumber evidence="1 9">6.1.1.1</ecNumber>
    </recommendedName>
</protein>
<dbReference type="EMBL" id="PCWR01000040">
    <property type="protein sequence ID" value="PIR07175.1"/>
    <property type="molecule type" value="Genomic_DNA"/>
</dbReference>
<evidence type="ECO:0000313" key="14">
    <source>
        <dbReference type="Proteomes" id="UP000228867"/>
    </source>
</evidence>
<dbReference type="PROSITE" id="PS50889">
    <property type="entry name" value="S4"/>
    <property type="match status" value="1"/>
</dbReference>
<dbReference type="Gene3D" id="3.10.290.10">
    <property type="entry name" value="RNA-binding S4 domain"/>
    <property type="match status" value="1"/>
</dbReference>
<dbReference type="InterPro" id="IPR014729">
    <property type="entry name" value="Rossmann-like_a/b/a_fold"/>
</dbReference>
<reference evidence="13 14" key="1">
    <citation type="submission" date="2017-09" db="EMBL/GenBank/DDBJ databases">
        <title>Depth-based differentiation of microbial function through sediment-hosted aquifers and enrichment of novel symbionts in the deep terrestrial subsurface.</title>
        <authorList>
            <person name="Probst A.J."/>
            <person name="Ladd B."/>
            <person name="Jarett J.K."/>
            <person name="Geller-Mcgrath D.E."/>
            <person name="Sieber C.M."/>
            <person name="Emerson J.B."/>
            <person name="Anantharaman K."/>
            <person name="Thomas B.C."/>
            <person name="Malmstrom R."/>
            <person name="Stieglmeier M."/>
            <person name="Klingl A."/>
            <person name="Woyke T."/>
            <person name="Ryan C.M."/>
            <person name="Banfield J.F."/>
        </authorList>
    </citation>
    <scope>NUCLEOTIDE SEQUENCE [LARGE SCALE GENOMIC DNA]</scope>
    <source>
        <strain evidence="13">CG11_big_fil_rev_8_21_14_0_20_38_23</strain>
    </source>
</reference>
<sequence length="412" mass="47131">MVKQNSFKRENSFKEKIKEVLERAIEKIYPSKEALEKVLLSGRKLTIYLGVDPTSPHLHLGHAVNLLVLKRFQKLGHKVIFLVGDFTARIGDPSGRLAGRKPLTEEEVKKNFKTFKSQVSRIISFSGTNPAKIKFNSSWYKKMALPEFIKLAQIFTLQQMIERDMFQKRLKTGRSIGLGEFLYPLLQGYDSAALDVEAEIGGVDQTFNMLVGRTLLKILKNKEKFVLAVKLLVNPRTGRKISKSEGGLINLDDSPKEMFGKVMAFDDEGMFVLAELCTEMDIKRFGSFKKQVAQNKINPRDAKTEIAFEIVKLYWNKKEAQKARKEFFRIFSQKKMPEEMPAIKIAKKAINILDLLTLSGVKSKSEARRLIFQDAVKINKEVVKDWRIKIKIINGMIIQVGKRKFVKITSKV</sequence>
<dbReference type="GO" id="GO:0006437">
    <property type="term" value="P:tyrosyl-tRNA aminoacylation"/>
    <property type="evidence" value="ECO:0007669"/>
    <property type="project" value="UniProtKB-UniRule"/>
</dbReference>
<dbReference type="GO" id="GO:0005829">
    <property type="term" value="C:cytosol"/>
    <property type="evidence" value="ECO:0007669"/>
    <property type="project" value="TreeGrafter"/>
</dbReference>
<keyword evidence="3 11" id="KW-0547">Nucleotide-binding</keyword>
<dbReference type="Pfam" id="PF00579">
    <property type="entry name" value="tRNA-synt_1b"/>
    <property type="match status" value="1"/>
</dbReference>
<keyword evidence="7 11" id="KW-0030">Aminoacyl-tRNA synthetase</keyword>